<dbReference type="InterPro" id="IPR035901">
    <property type="entry name" value="GIY-YIG_endonuc_sf"/>
</dbReference>
<organism evidence="3 4">
    <name type="scientific">Candidatus Jorgensenbacteria bacterium RIFCSPHIGHO2_02_FULL_45_20</name>
    <dbReference type="NCBI Taxonomy" id="1798470"/>
    <lineage>
        <taxon>Bacteria</taxon>
        <taxon>Candidatus Joergenseniibacteriota</taxon>
    </lineage>
</organism>
<dbReference type="Proteomes" id="UP000178825">
    <property type="component" value="Unassembled WGS sequence"/>
</dbReference>
<dbReference type="Gene3D" id="3.40.1440.10">
    <property type="entry name" value="GIY-YIG endonuclease"/>
    <property type="match status" value="1"/>
</dbReference>
<dbReference type="CDD" id="cd10449">
    <property type="entry name" value="GIY-YIG_SLX1_like"/>
    <property type="match status" value="1"/>
</dbReference>
<dbReference type="EMBL" id="MFKJ01000024">
    <property type="protein sequence ID" value="OGG38362.1"/>
    <property type="molecule type" value="Genomic_DNA"/>
</dbReference>
<sequence>MFYVYFLKNKHGRIYIGFTSDLKNRLKMHNAGYCAFTKQYRPWKIVYYEAFTSEKDARKREITLKNYGSTLGQLKKRIEISLRI</sequence>
<proteinExistence type="inferred from homology"/>
<comment type="similarity">
    <text evidence="1">Belongs to the UPF0213 family.</text>
</comment>
<evidence type="ECO:0000259" key="2">
    <source>
        <dbReference type="PROSITE" id="PS50164"/>
    </source>
</evidence>
<name>A0A1F6BNL1_9BACT</name>
<dbReference type="AlphaFoldDB" id="A0A1F6BNL1"/>
<reference evidence="3 4" key="1">
    <citation type="journal article" date="2016" name="Nat. Commun.">
        <title>Thousands of microbial genomes shed light on interconnected biogeochemical processes in an aquifer system.</title>
        <authorList>
            <person name="Anantharaman K."/>
            <person name="Brown C.T."/>
            <person name="Hug L.A."/>
            <person name="Sharon I."/>
            <person name="Castelle C.J."/>
            <person name="Probst A.J."/>
            <person name="Thomas B.C."/>
            <person name="Singh A."/>
            <person name="Wilkins M.J."/>
            <person name="Karaoz U."/>
            <person name="Brodie E.L."/>
            <person name="Williams K.H."/>
            <person name="Hubbard S.S."/>
            <person name="Banfield J.F."/>
        </authorList>
    </citation>
    <scope>NUCLEOTIDE SEQUENCE [LARGE SCALE GENOMIC DNA]</scope>
</reference>
<dbReference type="SUPFAM" id="SSF82771">
    <property type="entry name" value="GIY-YIG endonuclease"/>
    <property type="match status" value="1"/>
</dbReference>
<evidence type="ECO:0000313" key="3">
    <source>
        <dbReference type="EMBL" id="OGG38362.1"/>
    </source>
</evidence>
<comment type="caution">
    <text evidence="3">The sequence shown here is derived from an EMBL/GenBank/DDBJ whole genome shotgun (WGS) entry which is preliminary data.</text>
</comment>
<evidence type="ECO:0000256" key="1">
    <source>
        <dbReference type="ARBA" id="ARBA00007435"/>
    </source>
</evidence>
<dbReference type="STRING" id="1798470.A3D55_00335"/>
<dbReference type="PANTHER" id="PTHR34477:SF1">
    <property type="entry name" value="UPF0213 PROTEIN YHBQ"/>
    <property type="match status" value="1"/>
</dbReference>
<evidence type="ECO:0000313" key="4">
    <source>
        <dbReference type="Proteomes" id="UP000178825"/>
    </source>
</evidence>
<dbReference type="InterPro" id="IPR050190">
    <property type="entry name" value="UPF0213_domain"/>
</dbReference>
<accession>A0A1F6BNL1</accession>
<dbReference type="PANTHER" id="PTHR34477">
    <property type="entry name" value="UPF0213 PROTEIN YHBQ"/>
    <property type="match status" value="1"/>
</dbReference>
<protein>
    <recommendedName>
        <fullName evidence="2">GIY-YIG domain-containing protein</fullName>
    </recommendedName>
</protein>
<dbReference type="PROSITE" id="PS50164">
    <property type="entry name" value="GIY_YIG"/>
    <property type="match status" value="1"/>
</dbReference>
<dbReference type="InterPro" id="IPR000305">
    <property type="entry name" value="GIY-YIG_endonuc"/>
</dbReference>
<feature type="domain" description="GIY-YIG" evidence="2">
    <location>
        <begin position="1"/>
        <end position="80"/>
    </location>
</feature>
<gene>
    <name evidence="3" type="ORF">A3D55_00335</name>
</gene>
<dbReference type="Pfam" id="PF01541">
    <property type="entry name" value="GIY-YIG"/>
    <property type="match status" value="1"/>
</dbReference>